<evidence type="ECO:0000313" key="3">
    <source>
        <dbReference type="EnsemblPlants" id="AET2Gv20410000.8"/>
    </source>
</evidence>
<dbReference type="AlphaFoldDB" id="A0A453B8W1"/>
<dbReference type="FunFam" id="3.90.1320.10:FF:000001">
    <property type="entry name" value="Putative carboxyl-terminal proteinase"/>
    <property type="match status" value="1"/>
</dbReference>
<dbReference type="STRING" id="200361.A0A453B8W1"/>
<evidence type="ECO:0000313" key="4">
    <source>
        <dbReference type="Proteomes" id="UP000015105"/>
    </source>
</evidence>
<name>A0A453B8W1_AEGTS</name>
<dbReference type="Pfam" id="PF03080">
    <property type="entry name" value="Neprosin"/>
    <property type="match status" value="1"/>
</dbReference>
<dbReference type="EnsemblPlants" id="AET2Gv20410000.8">
    <property type="protein sequence ID" value="AET2Gv20410000.8"/>
    <property type="gene ID" value="AET2Gv20410000"/>
</dbReference>
<dbReference type="InterPro" id="IPR053168">
    <property type="entry name" value="Glutamic_endopeptidase"/>
</dbReference>
<dbReference type="InterPro" id="IPR025521">
    <property type="entry name" value="Neprosin_propep"/>
</dbReference>
<feature type="domain" description="Neprosin PEP catalytic" evidence="2">
    <location>
        <begin position="215"/>
        <end position="469"/>
    </location>
</feature>
<dbReference type="PANTHER" id="PTHR31589:SF210">
    <property type="entry name" value="OS07G0573400 PROTEIN"/>
    <property type="match status" value="1"/>
</dbReference>
<feature type="signal peptide" evidence="1">
    <location>
        <begin position="1"/>
        <end position="41"/>
    </location>
</feature>
<feature type="chain" id="PRO_5019086465" description="Neprosin PEP catalytic domain-containing protein" evidence="1">
    <location>
        <begin position="42"/>
        <end position="469"/>
    </location>
</feature>
<keyword evidence="1" id="KW-0732">Signal</keyword>
<protein>
    <recommendedName>
        <fullName evidence="2">Neprosin PEP catalytic domain-containing protein</fullName>
    </recommendedName>
</protein>
<reference evidence="3" key="4">
    <citation type="submission" date="2019-03" db="UniProtKB">
        <authorList>
            <consortium name="EnsemblPlants"/>
        </authorList>
    </citation>
    <scope>IDENTIFICATION</scope>
</reference>
<reference evidence="3" key="3">
    <citation type="journal article" date="2017" name="Nature">
        <title>Genome sequence of the progenitor of the wheat D genome Aegilops tauschii.</title>
        <authorList>
            <person name="Luo M.C."/>
            <person name="Gu Y.Q."/>
            <person name="Puiu D."/>
            <person name="Wang H."/>
            <person name="Twardziok S.O."/>
            <person name="Deal K.R."/>
            <person name="Huo N."/>
            <person name="Zhu T."/>
            <person name="Wang L."/>
            <person name="Wang Y."/>
            <person name="McGuire P.E."/>
            <person name="Liu S."/>
            <person name="Long H."/>
            <person name="Ramasamy R.K."/>
            <person name="Rodriguez J.C."/>
            <person name="Van S.L."/>
            <person name="Yuan L."/>
            <person name="Wang Z."/>
            <person name="Xia Z."/>
            <person name="Xiao L."/>
            <person name="Anderson O.D."/>
            <person name="Ouyang S."/>
            <person name="Liang Y."/>
            <person name="Zimin A.V."/>
            <person name="Pertea G."/>
            <person name="Qi P."/>
            <person name="Bennetzen J.L."/>
            <person name="Dai X."/>
            <person name="Dawson M.W."/>
            <person name="Muller H.G."/>
            <person name="Kugler K."/>
            <person name="Rivarola-Duarte L."/>
            <person name="Spannagl M."/>
            <person name="Mayer K.F.X."/>
            <person name="Lu F.H."/>
            <person name="Bevan M.W."/>
            <person name="Leroy P."/>
            <person name="Li P."/>
            <person name="You F.M."/>
            <person name="Sun Q."/>
            <person name="Liu Z."/>
            <person name="Lyons E."/>
            <person name="Wicker T."/>
            <person name="Salzberg S.L."/>
            <person name="Devos K.M."/>
            <person name="Dvorak J."/>
        </authorList>
    </citation>
    <scope>NUCLEOTIDE SEQUENCE [LARGE SCALE GENOMIC DNA]</scope>
    <source>
        <strain evidence="3">cv. AL8/78</strain>
    </source>
</reference>
<dbReference type="Proteomes" id="UP000015105">
    <property type="component" value="Chromosome 2D"/>
</dbReference>
<sequence length="469" mass="52074">MAAAPCALSSSRRRRRRLAVLPAVMAAALLLLACCAEGAAAGSGGRGLTRRRQLLRQRQVQYHLKRLNKAPLASIESPDGDIIDCVPISSQPAFDHPLLKNHTIQVPLSPAPPLPFFTASPPHVMMDANTQWRRAFQTRPAYHPEGLYDESKVASQKQRTQTITQMWHQNGLCQENTIPIRRTKKEDVFRASSIRRYGKKTHLSTPNPSSVDPAMLNENGHQHAIAYVEGDKYYGAKATINVWQPSIQQGNEFSLSQLWILGGSFGQDLNSIEAGWQVSPDLYGDNNTRLFTYWTSDAYQATGCYNLLCSGFIQTNNQIAMGASIFPISNYGGSQYDINILVWKDPKEGNWWLQFGNDYVLGYWPSFLFSYLADSASMIEWGGEVVNTEPDGSHTSTQMGSGHFPEEGFGKSSYFKNIQVVDSSNNLKAPRGIGSFTEQSNCYDVQNGNNGDWGTYFYYGGPGKNPNCP</sequence>
<dbReference type="Gene3D" id="3.90.1320.10">
    <property type="entry name" value="Outer-capsid protein sigma 3, large lobe"/>
    <property type="match status" value="1"/>
</dbReference>
<dbReference type="InterPro" id="IPR004314">
    <property type="entry name" value="Neprosin"/>
</dbReference>
<reference evidence="4" key="1">
    <citation type="journal article" date="2014" name="Science">
        <title>Ancient hybridizations among the ancestral genomes of bread wheat.</title>
        <authorList>
            <consortium name="International Wheat Genome Sequencing Consortium,"/>
            <person name="Marcussen T."/>
            <person name="Sandve S.R."/>
            <person name="Heier L."/>
            <person name="Spannagl M."/>
            <person name="Pfeifer M."/>
            <person name="Jakobsen K.S."/>
            <person name="Wulff B.B."/>
            <person name="Steuernagel B."/>
            <person name="Mayer K.F."/>
            <person name="Olsen O.A."/>
        </authorList>
    </citation>
    <scope>NUCLEOTIDE SEQUENCE [LARGE SCALE GENOMIC DNA]</scope>
    <source>
        <strain evidence="4">cv. AL8/78</strain>
    </source>
</reference>
<dbReference type="Gramene" id="AET2Gv20410000.8">
    <property type="protein sequence ID" value="AET2Gv20410000.8"/>
    <property type="gene ID" value="AET2Gv20410000"/>
</dbReference>
<evidence type="ECO:0000259" key="2">
    <source>
        <dbReference type="PROSITE" id="PS52045"/>
    </source>
</evidence>
<dbReference type="PANTHER" id="PTHR31589">
    <property type="entry name" value="PROTEIN, PUTATIVE (DUF239)-RELATED-RELATED"/>
    <property type="match status" value="1"/>
</dbReference>
<dbReference type="PROSITE" id="PS52045">
    <property type="entry name" value="NEPROSIN_PEP_CD"/>
    <property type="match status" value="1"/>
</dbReference>
<accession>A0A453B8W1</accession>
<reference evidence="4" key="2">
    <citation type="journal article" date="2017" name="Nat. Plants">
        <title>The Aegilops tauschii genome reveals multiple impacts of transposons.</title>
        <authorList>
            <person name="Zhao G."/>
            <person name="Zou C."/>
            <person name="Li K."/>
            <person name="Wang K."/>
            <person name="Li T."/>
            <person name="Gao L."/>
            <person name="Zhang X."/>
            <person name="Wang H."/>
            <person name="Yang Z."/>
            <person name="Liu X."/>
            <person name="Jiang W."/>
            <person name="Mao L."/>
            <person name="Kong X."/>
            <person name="Jiao Y."/>
            <person name="Jia J."/>
        </authorList>
    </citation>
    <scope>NUCLEOTIDE SEQUENCE [LARGE SCALE GENOMIC DNA]</scope>
    <source>
        <strain evidence="4">cv. AL8/78</strain>
    </source>
</reference>
<evidence type="ECO:0000256" key="1">
    <source>
        <dbReference type="SAM" id="SignalP"/>
    </source>
</evidence>
<dbReference type="Pfam" id="PF14365">
    <property type="entry name" value="Neprosin_AP"/>
    <property type="match status" value="1"/>
</dbReference>
<reference evidence="3" key="5">
    <citation type="journal article" date="2021" name="G3 (Bethesda)">
        <title>Aegilops tauschii genome assembly Aet v5.0 features greater sequence contiguity and improved annotation.</title>
        <authorList>
            <person name="Wang L."/>
            <person name="Zhu T."/>
            <person name="Rodriguez J.C."/>
            <person name="Deal K.R."/>
            <person name="Dubcovsky J."/>
            <person name="McGuire P.E."/>
            <person name="Lux T."/>
            <person name="Spannagl M."/>
            <person name="Mayer K.F.X."/>
            <person name="Baldrich P."/>
            <person name="Meyers B.C."/>
            <person name="Huo N."/>
            <person name="Gu Y.Q."/>
            <person name="Zhou H."/>
            <person name="Devos K.M."/>
            <person name="Bennetzen J.L."/>
            <person name="Unver T."/>
            <person name="Budak H."/>
            <person name="Gulick P.J."/>
            <person name="Galiba G."/>
            <person name="Kalapos B."/>
            <person name="Nelson D.R."/>
            <person name="Li P."/>
            <person name="You F.M."/>
            <person name="Luo M.C."/>
            <person name="Dvorak J."/>
        </authorList>
    </citation>
    <scope>NUCLEOTIDE SEQUENCE [LARGE SCALE GENOMIC DNA]</scope>
    <source>
        <strain evidence="3">cv. AL8/78</strain>
    </source>
</reference>
<organism evidence="3 4">
    <name type="scientific">Aegilops tauschii subsp. strangulata</name>
    <name type="common">Goatgrass</name>
    <dbReference type="NCBI Taxonomy" id="200361"/>
    <lineage>
        <taxon>Eukaryota</taxon>
        <taxon>Viridiplantae</taxon>
        <taxon>Streptophyta</taxon>
        <taxon>Embryophyta</taxon>
        <taxon>Tracheophyta</taxon>
        <taxon>Spermatophyta</taxon>
        <taxon>Magnoliopsida</taxon>
        <taxon>Liliopsida</taxon>
        <taxon>Poales</taxon>
        <taxon>Poaceae</taxon>
        <taxon>BOP clade</taxon>
        <taxon>Pooideae</taxon>
        <taxon>Triticodae</taxon>
        <taxon>Triticeae</taxon>
        <taxon>Triticinae</taxon>
        <taxon>Aegilops</taxon>
    </lineage>
</organism>
<keyword evidence="4" id="KW-1185">Reference proteome</keyword>
<proteinExistence type="predicted"/>